<comment type="caution">
    <text evidence="3">The sequence shown here is derived from an EMBL/GenBank/DDBJ whole genome shotgun (WGS) entry which is preliminary data.</text>
</comment>
<reference evidence="3" key="1">
    <citation type="submission" date="2023-07" db="EMBL/GenBank/DDBJ databases">
        <title>draft genome sequence of fig (Ficus carica).</title>
        <authorList>
            <person name="Takahashi T."/>
            <person name="Nishimura K."/>
        </authorList>
    </citation>
    <scope>NUCLEOTIDE SEQUENCE</scope>
</reference>
<name>A0AA88JHH4_FICCA</name>
<dbReference type="AlphaFoldDB" id="A0AA88JHH4"/>
<dbReference type="Proteomes" id="UP001187192">
    <property type="component" value="Unassembled WGS sequence"/>
</dbReference>
<accession>A0AA88JHH4</accession>
<protein>
    <submittedName>
        <fullName evidence="3">Uncharacterized protein</fullName>
    </submittedName>
</protein>
<proteinExistence type="predicted"/>
<sequence>MGNDELQRDSENFVYFAEYNVLDVWNGSKKKVPRLVDCPFLYLLTFQFVNDYKISGNYLFLIDPSMLADSLV</sequence>
<dbReference type="EMBL" id="BTGU01016713">
    <property type="protein sequence ID" value="GMN72185.1"/>
    <property type="molecule type" value="Genomic_DNA"/>
</dbReference>
<evidence type="ECO:0000313" key="3">
    <source>
        <dbReference type="EMBL" id="GMN72202.1"/>
    </source>
</evidence>
<dbReference type="EMBL" id="BTGU01016716">
    <property type="protein sequence ID" value="GMN72205.1"/>
    <property type="molecule type" value="Genomic_DNA"/>
</dbReference>
<dbReference type="EMBL" id="BTGU01016714">
    <property type="protein sequence ID" value="GMN72194.1"/>
    <property type="molecule type" value="Genomic_DNA"/>
</dbReference>
<keyword evidence="5" id="KW-1185">Reference proteome</keyword>
<dbReference type="EMBL" id="BTGU01016715">
    <property type="protein sequence ID" value="GMN72202.1"/>
    <property type="molecule type" value="Genomic_DNA"/>
</dbReference>
<gene>
    <name evidence="1" type="ORF">TIFTF001_055222</name>
    <name evidence="2" type="ORF">TIFTF001_055223</name>
    <name evidence="3" type="ORF">TIFTF001_055224</name>
    <name evidence="4" type="ORF">TIFTF001_055225</name>
</gene>
<organism evidence="3 5">
    <name type="scientific">Ficus carica</name>
    <name type="common">Common fig</name>
    <dbReference type="NCBI Taxonomy" id="3494"/>
    <lineage>
        <taxon>Eukaryota</taxon>
        <taxon>Viridiplantae</taxon>
        <taxon>Streptophyta</taxon>
        <taxon>Embryophyta</taxon>
        <taxon>Tracheophyta</taxon>
        <taxon>Spermatophyta</taxon>
        <taxon>Magnoliopsida</taxon>
        <taxon>eudicotyledons</taxon>
        <taxon>Gunneridae</taxon>
        <taxon>Pentapetalae</taxon>
        <taxon>rosids</taxon>
        <taxon>fabids</taxon>
        <taxon>Rosales</taxon>
        <taxon>Moraceae</taxon>
        <taxon>Ficeae</taxon>
        <taxon>Ficus</taxon>
    </lineage>
</organism>
<evidence type="ECO:0000313" key="1">
    <source>
        <dbReference type="EMBL" id="GMN72185.1"/>
    </source>
</evidence>
<evidence type="ECO:0000313" key="4">
    <source>
        <dbReference type="EMBL" id="GMN72205.1"/>
    </source>
</evidence>
<evidence type="ECO:0000313" key="5">
    <source>
        <dbReference type="Proteomes" id="UP001187192"/>
    </source>
</evidence>
<evidence type="ECO:0000313" key="2">
    <source>
        <dbReference type="EMBL" id="GMN72194.1"/>
    </source>
</evidence>